<evidence type="ECO:0000256" key="4">
    <source>
        <dbReference type="ARBA" id="ARBA00022692"/>
    </source>
</evidence>
<name>A0ABU6HL58_9RHOB</name>
<dbReference type="Pfam" id="PF14067">
    <property type="entry name" value="LssY_C"/>
    <property type="match status" value="1"/>
</dbReference>
<feature type="domain" description="Phosphatidic acid phosphatase type 2/haloperoxidase" evidence="8">
    <location>
        <begin position="336"/>
        <end position="446"/>
    </location>
</feature>
<feature type="transmembrane region" description="Helical" evidence="7">
    <location>
        <begin position="12"/>
        <end position="32"/>
    </location>
</feature>
<dbReference type="Gene3D" id="1.20.144.10">
    <property type="entry name" value="Phosphatidic acid phosphatase type 2/haloperoxidase"/>
    <property type="match status" value="2"/>
</dbReference>
<keyword evidence="6 7" id="KW-0472">Membrane</keyword>
<feature type="transmembrane region" description="Helical" evidence="7">
    <location>
        <begin position="117"/>
        <end position="139"/>
    </location>
</feature>
<evidence type="ECO:0000313" key="9">
    <source>
        <dbReference type="EMBL" id="MEC3863092.1"/>
    </source>
</evidence>
<feature type="transmembrane region" description="Helical" evidence="7">
    <location>
        <begin position="181"/>
        <end position="201"/>
    </location>
</feature>
<feature type="transmembrane region" description="Helical" evidence="7">
    <location>
        <begin position="146"/>
        <end position="169"/>
    </location>
</feature>
<keyword evidence="4 7" id="KW-0812">Transmembrane</keyword>
<keyword evidence="3" id="KW-1003">Cell membrane</keyword>
<feature type="transmembrane region" description="Helical" evidence="7">
    <location>
        <begin position="378"/>
        <end position="398"/>
    </location>
</feature>
<keyword evidence="5 7" id="KW-1133">Transmembrane helix</keyword>
<gene>
    <name evidence="9" type="ORF">VK792_17505</name>
</gene>
<dbReference type="InterPro" id="IPR036938">
    <property type="entry name" value="PAP2/HPO_sf"/>
</dbReference>
<evidence type="ECO:0000313" key="10">
    <source>
        <dbReference type="Proteomes" id="UP001348149"/>
    </source>
</evidence>
<reference evidence="9 10" key="1">
    <citation type="submission" date="2024-01" db="EMBL/GenBank/DDBJ databases">
        <title>Mesobacterium rodlantinim sp. nov., isolated from shallow sea hydrothermal systems off Kueishantao Island.</title>
        <authorList>
            <person name="Su Z."/>
            <person name="Tang K."/>
        </authorList>
    </citation>
    <scope>NUCLEOTIDE SEQUENCE [LARGE SCALE GENOMIC DNA]</scope>
    <source>
        <strain evidence="9 10">TK19101</strain>
    </source>
</reference>
<evidence type="ECO:0000256" key="3">
    <source>
        <dbReference type="ARBA" id="ARBA00022475"/>
    </source>
</evidence>
<accession>A0ABU6HL58</accession>
<feature type="transmembrane region" description="Helical" evidence="7">
    <location>
        <begin position="253"/>
        <end position="277"/>
    </location>
</feature>
<evidence type="ECO:0000256" key="5">
    <source>
        <dbReference type="ARBA" id="ARBA00022989"/>
    </source>
</evidence>
<feature type="transmembrane region" description="Helical" evidence="7">
    <location>
        <begin position="435"/>
        <end position="452"/>
    </location>
</feature>
<dbReference type="InterPro" id="IPR032816">
    <property type="entry name" value="VTT_dom"/>
</dbReference>
<dbReference type="InterPro" id="IPR032818">
    <property type="entry name" value="DedA-like"/>
</dbReference>
<comment type="subcellular location">
    <subcellularLocation>
        <location evidence="1">Cell membrane</location>
        <topology evidence="1">Multi-pass membrane protein</topology>
    </subcellularLocation>
</comment>
<proteinExistence type="inferred from homology"/>
<dbReference type="RefSeq" id="WP_326299161.1">
    <property type="nucleotide sequence ID" value="NZ_JAYLLH010000037.1"/>
</dbReference>
<dbReference type="PANTHER" id="PTHR30353">
    <property type="entry name" value="INNER MEMBRANE PROTEIN DEDA-RELATED"/>
    <property type="match status" value="1"/>
</dbReference>
<keyword evidence="10" id="KW-1185">Reference proteome</keyword>
<comment type="similarity">
    <text evidence="2">Belongs to the DedA family.</text>
</comment>
<dbReference type="InterPro" id="IPR000326">
    <property type="entry name" value="PAP2/HPO"/>
</dbReference>
<dbReference type="Pfam" id="PF09335">
    <property type="entry name" value="VTT_dom"/>
    <property type="match status" value="1"/>
</dbReference>
<evidence type="ECO:0000256" key="1">
    <source>
        <dbReference type="ARBA" id="ARBA00004651"/>
    </source>
</evidence>
<feature type="transmembrane region" description="Helical" evidence="7">
    <location>
        <begin position="405"/>
        <end position="423"/>
    </location>
</feature>
<feature type="transmembrane region" description="Helical" evidence="7">
    <location>
        <begin position="304"/>
        <end position="329"/>
    </location>
</feature>
<feature type="transmembrane region" description="Helical" evidence="7">
    <location>
        <begin position="336"/>
        <end position="358"/>
    </location>
</feature>
<evidence type="ECO:0000256" key="7">
    <source>
        <dbReference type="SAM" id="Phobius"/>
    </source>
</evidence>
<dbReference type="Proteomes" id="UP001348149">
    <property type="component" value="Unassembled WGS sequence"/>
</dbReference>
<evidence type="ECO:0000256" key="2">
    <source>
        <dbReference type="ARBA" id="ARBA00010792"/>
    </source>
</evidence>
<dbReference type="Pfam" id="PF01569">
    <property type="entry name" value="PAP2"/>
    <property type="match status" value="1"/>
</dbReference>
<dbReference type="EMBL" id="JAYLLH010000037">
    <property type="protein sequence ID" value="MEC3863092.1"/>
    <property type="molecule type" value="Genomic_DNA"/>
</dbReference>
<evidence type="ECO:0000256" key="6">
    <source>
        <dbReference type="ARBA" id="ARBA00023136"/>
    </source>
</evidence>
<feature type="transmembrane region" description="Helical" evidence="7">
    <location>
        <begin position="464"/>
        <end position="486"/>
    </location>
</feature>
<evidence type="ECO:0000259" key="8">
    <source>
        <dbReference type="SMART" id="SM00014"/>
    </source>
</evidence>
<organism evidence="9 10">
    <name type="scientific">Mesobacterium hydrothermale</name>
    <dbReference type="NCBI Taxonomy" id="3111907"/>
    <lineage>
        <taxon>Bacteria</taxon>
        <taxon>Pseudomonadati</taxon>
        <taxon>Pseudomonadota</taxon>
        <taxon>Alphaproteobacteria</taxon>
        <taxon>Rhodobacterales</taxon>
        <taxon>Roseobacteraceae</taxon>
        <taxon>Mesobacterium</taxon>
    </lineage>
</organism>
<comment type="caution">
    <text evidence="9">The sequence shown here is derived from an EMBL/GenBank/DDBJ whole genome shotgun (WGS) entry which is preliminary data.</text>
</comment>
<dbReference type="SUPFAM" id="SSF48317">
    <property type="entry name" value="Acid phosphatase/Vanadium-dependent haloperoxidase"/>
    <property type="match status" value="1"/>
</dbReference>
<dbReference type="PANTHER" id="PTHR30353:SF15">
    <property type="entry name" value="INNER MEMBRANE PROTEIN YABI"/>
    <property type="match status" value="1"/>
</dbReference>
<protein>
    <submittedName>
        <fullName evidence="9">LssY C-terminal domain-containing protein</fullName>
    </submittedName>
</protein>
<sequence>MAISIPHSLDQILPSLQALGIWSYWIIGLAAFLEGFFLAGWLVPGMLAVASGGILVQQGLIDYFDLAWFVAIGSFLGGEASYWTGVLARKGLERKWDPENWEPYQRARRLFQRRGGAALVIGRFFGPLAGFVTLAAALSGMDRRKFVIWNVISAIPYALIVPLAGYLLGDVFSKFGPLATRAALFGLAVLIVLGILWWLVVRVERLLPFFWSILKSIGRAVVENEDVRAWSGRHPRLSRFIVNRFETGQFSGLTATLIGVAVAYVLFIWVGGALAFLKGGAIVQADTRLANLVHEFWSPLLLKAFTYVTAFGGATVIIALLAAACVWLWTRRRVDLMLGLIVAVIGNVLTVSALKAVFHRPRPELAYFIETSGSFPSGHSAISVAFYGTLFYILWRLGKLGPIKAALIAATIAFFIGLSRIYLIEHYLSDVLNGWTVGALWMLIGIALAEWWKETHLTPPDPAAKLAAPAMVAALLLLGFAGFHVATYDKARNIAALRSSDETVSDIAALFTSGAAPVETGSVFGNPLEPVNIIVLAKDEAQLNTAMKAAGWTEAEQPTFVNLFRAAWAVMTNVLDEDAPVTPYFWQAQPNDTAFQRPTPEKTLRKRHHVRFWQSRYVTADGRRLFVGAASYDDGMDWQLLHHIDPNIDAERDQIVSDLTTAGVVSNTRLMQLSKARLGNSVAGDPWFTDGKSAVLTLR</sequence>
<dbReference type="SMART" id="SM00014">
    <property type="entry name" value="acidPPc"/>
    <property type="match status" value="1"/>
</dbReference>
<dbReference type="InterPro" id="IPR025902">
    <property type="entry name" value="LssY-like-C_dom"/>
</dbReference>
<dbReference type="CDD" id="cd03392">
    <property type="entry name" value="PAP2_like_2"/>
    <property type="match status" value="1"/>
</dbReference>